<dbReference type="Proteomes" id="UP001642483">
    <property type="component" value="Unassembled WGS sequence"/>
</dbReference>
<keyword evidence="2" id="KW-1185">Reference proteome</keyword>
<comment type="caution">
    <text evidence="1">The sequence shown here is derived from an EMBL/GenBank/DDBJ whole genome shotgun (WGS) entry which is preliminary data.</text>
</comment>
<evidence type="ECO:0000313" key="2">
    <source>
        <dbReference type="Proteomes" id="UP001642483"/>
    </source>
</evidence>
<name>A0ABP0GV86_CLALP</name>
<evidence type="ECO:0000313" key="1">
    <source>
        <dbReference type="EMBL" id="CAK8695645.1"/>
    </source>
</evidence>
<dbReference type="EMBL" id="CAWYQH010000152">
    <property type="protein sequence ID" value="CAK8695645.1"/>
    <property type="molecule type" value="Genomic_DNA"/>
</dbReference>
<proteinExistence type="predicted"/>
<protein>
    <submittedName>
        <fullName evidence="1">Uncharacterized protein</fullName>
    </submittedName>
</protein>
<gene>
    <name evidence="1" type="ORF">CVLEPA_LOCUS28891</name>
</gene>
<accession>A0ABP0GV86</accession>
<organism evidence="1 2">
    <name type="scientific">Clavelina lepadiformis</name>
    <name type="common">Light-bulb sea squirt</name>
    <name type="synonym">Ascidia lepadiformis</name>
    <dbReference type="NCBI Taxonomy" id="159417"/>
    <lineage>
        <taxon>Eukaryota</taxon>
        <taxon>Metazoa</taxon>
        <taxon>Chordata</taxon>
        <taxon>Tunicata</taxon>
        <taxon>Ascidiacea</taxon>
        <taxon>Aplousobranchia</taxon>
        <taxon>Clavelinidae</taxon>
        <taxon>Clavelina</taxon>
    </lineage>
</organism>
<sequence length="178" mass="20163">MPTEKGSVNFGSSRTISKSMWIDFPTIFFKTPTVSASAKGQIRYPDQFNVIINRVDPDGFDCTVKRYDQKLGWDQDLSLQWEATGDEVPEATGSQNIGSSSENKKVVKVNFPKVFAKRTPVVAWVKGDYCDGQIPDRYRLEITHQNNDGFQCIVQRMDSNSGWGQDLTLFWHSVKVSQ</sequence>
<reference evidence="1 2" key="1">
    <citation type="submission" date="2024-02" db="EMBL/GenBank/DDBJ databases">
        <authorList>
            <person name="Daric V."/>
            <person name="Darras S."/>
        </authorList>
    </citation>
    <scope>NUCLEOTIDE SEQUENCE [LARGE SCALE GENOMIC DNA]</scope>
</reference>